<feature type="domain" description="Xylose isomerase-like TIM barrel" evidence="1">
    <location>
        <begin position="30"/>
        <end position="265"/>
    </location>
</feature>
<evidence type="ECO:0000313" key="2">
    <source>
        <dbReference type="EMBL" id="PYI53161.1"/>
    </source>
</evidence>
<keyword evidence="2" id="KW-0413">Isomerase</keyword>
<dbReference type="InterPro" id="IPR013022">
    <property type="entry name" value="Xyl_isomerase-like_TIM-brl"/>
</dbReference>
<keyword evidence="3" id="KW-1185">Reference proteome</keyword>
<dbReference type="InterPro" id="IPR050312">
    <property type="entry name" value="IolE/XylAMocC-like"/>
</dbReference>
<name>A0A2V5K1Y8_9BACL</name>
<sequence length="271" mass="30403">MMMEHGFANKSDPCAWKVGTSFSLANPIDLEAVKEAGLACIELTWQPLRLADPDVKRACDEVVSRARELGLEVWSLHIPFGTEWDPSSLDAAVRERVVGQVRTVLACAEEWNIRTAVFHPSWEPVADEERSRRLETARETLGLLSRDAAERGVRLAAECLPRTCLGHSADEMLDLLAANPELGVCCDVNHLFRESPQQFIERLGDRIVTTHISDNDGTDEKHWMPGDGIIAWDEVIEALAKTGYRGPIMHEVRKPDPFRIADNWRKVLKSS</sequence>
<dbReference type="Gene3D" id="3.20.20.150">
    <property type="entry name" value="Divalent-metal-dependent TIM barrel enzymes"/>
    <property type="match status" value="1"/>
</dbReference>
<dbReference type="PANTHER" id="PTHR12110">
    <property type="entry name" value="HYDROXYPYRUVATE ISOMERASE"/>
    <property type="match status" value="1"/>
</dbReference>
<evidence type="ECO:0000313" key="3">
    <source>
        <dbReference type="Proteomes" id="UP000247476"/>
    </source>
</evidence>
<dbReference type="PANTHER" id="PTHR12110:SF53">
    <property type="entry name" value="BLR5974 PROTEIN"/>
    <property type="match status" value="1"/>
</dbReference>
<dbReference type="InterPro" id="IPR036237">
    <property type="entry name" value="Xyl_isomerase-like_sf"/>
</dbReference>
<accession>A0A2V5K1Y8</accession>
<organism evidence="2 3">
    <name type="scientific">Paenibacillus flagellatus</name>
    <dbReference type="NCBI Taxonomy" id="2211139"/>
    <lineage>
        <taxon>Bacteria</taxon>
        <taxon>Bacillati</taxon>
        <taxon>Bacillota</taxon>
        <taxon>Bacilli</taxon>
        <taxon>Bacillales</taxon>
        <taxon>Paenibacillaceae</taxon>
        <taxon>Paenibacillus</taxon>
    </lineage>
</organism>
<gene>
    <name evidence="2" type="ORF">DLM86_19435</name>
</gene>
<protein>
    <submittedName>
        <fullName evidence="2">Sugar phosphate isomerase/epimerase</fullName>
    </submittedName>
</protein>
<dbReference type="GO" id="GO:0016853">
    <property type="term" value="F:isomerase activity"/>
    <property type="evidence" value="ECO:0007669"/>
    <property type="project" value="UniProtKB-KW"/>
</dbReference>
<reference evidence="2 3" key="1">
    <citation type="submission" date="2018-05" db="EMBL/GenBank/DDBJ databases">
        <title>Paenibacillus flagellatus sp. nov., isolated from selenium mineral soil.</title>
        <authorList>
            <person name="Dai X."/>
        </authorList>
    </citation>
    <scope>NUCLEOTIDE SEQUENCE [LARGE SCALE GENOMIC DNA]</scope>
    <source>
        <strain evidence="2 3">DXL2</strain>
    </source>
</reference>
<dbReference type="AlphaFoldDB" id="A0A2V5K1Y8"/>
<dbReference type="SUPFAM" id="SSF51658">
    <property type="entry name" value="Xylose isomerase-like"/>
    <property type="match status" value="1"/>
</dbReference>
<dbReference type="Proteomes" id="UP000247476">
    <property type="component" value="Unassembled WGS sequence"/>
</dbReference>
<evidence type="ECO:0000259" key="1">
    <source>
        <dbReference type="Pfam" id="PF01261"/>
    </source>
</evidence>
<dbReference type="Pfam" id="PF01261">
    <property type="entry name" value="AP_endonuc_2"/>
    <property type="match status" value="1"/>
</dbReference>
<proteinExistence type="predicted"/>
<dbReference type="EMBL" id="QJVJ01000008">
    <property type="protein sequence ID" value="PYI53161.1"/>
    <property type="molecule type" value="Genomic_DNA"/>
</dbReference>
<comment type="caution">
    <text evidence="2">The sequence shown here is derived from an EMBL/GenBank/DDBJ whole genome shotgun (WGS) entry which is preliminary data.</text>
</comment>